<protein>
    <submittedName>
        <fullName evidence="6">IclR family transcriptional regulator</fullName>
    </submittedName>
</protein>
<dbReference type="PROSITE" id="PS51077">
    <property type="entry name" value="HTH_ICLR"/>
    <property type="match status" value="1"/>
</dbReference>
<feature type="domain" description="HTH iclR-type" evidence="4">
    <location>
        <begin position="7"/>
        <end position="68"/>
    </location>
</feature>
<evidence type="ECO:0000256" key="1">
    <source>
        <dbReference type="ARBA" id="ARBA00023015"/>
    </source>
</evidence>
<dbReference type="InterPro" id="IPR029016">
    <property type="entry name" value="GAF-like_dom_sf"/>
</dbReference>
<dbReference type="Pfam" id="PF01614">
    <property type="entry name" value="IclR_C"/>
    <property type="match status" value="1"/>
</dbReference>
<keyword evidence="2" id="KW-0238">DNA-binding</keyword>
<dbReference type="InterPro" id="IPR036388">
    <property type="entry name" value="WH-like_DNA-bd_sf"/>
</dbReference>
<evidence type="ECO:0000256" key="3">
    <source>
        <dbReference type="ARBA" id="ARBA00023163"/>
    </source>
</evidence>
<dbReference type="InterPro" id="IPR005471">
    <property type="entry name" value="Tscrpt_reg_IclR_N"/>
</dbReference>
<reference evidence="7" key="1">
    <citation type="journal article" date="2023" name="Arch. Microbiol.">
        <title>Desulfoferula mesophilus gen. nov. sp. nov., a mesophilic sulfate-reducing bacterium isolated from a brackish lake sediment.</title>
        <authorList>
            <person name="Watanabe T."/>
            <person name="Yabe T."/>
            <person name="Tsuji J.M."/>
            <person name="Fukui M."/>
        </authorList>
    </citation>
    <scope>NUCLEOTIDE SEQUENCE [LARGE SCALE GENOMIC DNA]</scope>
    <source>
        <strain evidence="7">12FAK</strain>
    </source>
</reference>
<dbReference type="Gene3D" id="1.10.10.10">
    <property type="entry name" value="Winged helix-like DNA-binding domain superfamily/Winged helix DNA-binding domain"/>
    <property type="match status" value="1"/>
</dbReference>
<proteinExistence type="predicted"/>
<gene>
    <name evidence="6" type="ORF">FAK_18550</name>
</gene>
<dbReference type="PANTHER" id="PTHR30136">
    <property type="entry name" value="HELIX-TURN-HELIX TRANSCRIPTIONAL REGULATOR, ICLR FAMILY"/>
    <property type="match status" value="1"/>
</dbReference>
<dbReference type="GO" id="GO:0003700">
    <property type="term" value="F:DNA-binding transcription factor activity"/>
    <property type="evidence" value="ECO:0007669"/>
    <property type="project" value="TreeGrafter"/>
</dbReference>
<evidence type="ECO:0000313" key="7">
    <source>
        <dbReference type="Proteomes" id="UP001366166"/>
    </source>
</evidence>
<dbReference type="GO" id="GO:0045892">
    <property type="term" value="P:negative regulation of DNA-templated transcription"/>
    <property type="evidence" value="ECO:0007669"/>
    <property type="project" value="TreeGrafter"/>
</dbReference>
<keyword evidence="1" id="KW-0805">Transcription regulation</keyword>
<name>A0AAU9EHR1_9BACT</name>
<dbReference type="Proteomes" id="UP001366166">
    <property type="component" value="Chromosome"/>
</dbReference>
<dbReference type="Gene3D" id="3.30.450.40">
    <property type="match status" value="1"/>
</dbReference>
<dbReference type="PROSITE" id="PS51078">
    <property type="entry name" value="ICLR_ED"/>
    <property type="match status" value="1"/>
</dbReference>
<evidence type="ECO:0000259" key="4">
    <source>
        <dbReference type="PROSITE" id="PS51077"/>
    </source>
</evidence>
<dbReference type="InterPro" id="IPR014757">
    <property type="entry name" value="Tscrpt_reg_IclR_C"/>
</dbReference>
<dbReference type="SMART" id="SM00346">
    <property type="entry name" value="HTH_ICLR"/>
    <property type="match status" value="1"/>
</dbReference>
<dbReference type="Pfam" id="PF09339">
    <property type="entry name" value="HTH_IclR"/>
    <property type="match status" value="1"/>
</dbReference>
<sequence>MRDRMFVKSVGKGIAILELLGSSTEPLSLTQMAERLETNKTTVQRFLYTLMELGYVRILAGKRYMLGNKVLSLAFQFLNSEGVFSIARPYLEDLSSNLERSVSMGVLDGDEVLVIFRKERTRFYPFAVYVGSRVPAHCTTMGKVLLAALPIEKAKELLHKMNLFKVTPNTVINKNGILKDLKVTRERGYAISDGEFSLDLYSIGVPLLNHEGQVVASVALSLNISDKGLQKTVDNALDKLLKTGKIISQGLGYEGSYPVIPA</sequence>
<evidence type="ECO:0000256" key="2">
    <source>
        <dbReference type="ARBA" id="ARBA00023125"/>
    </source>
</evidence>
<dbReference type="RefSeq" id="WP_338606464.1">
    <property type="nucleotide sequence ID" value="NZ_AP028679.1"/>
</dbReference>
<dbReference type="SUPFAM" id="SSF46785">
    <property type="entry name" value="Winged helix' DNA-binding domain"/>
    <property type="match status" value="1"/>
</dbReference>
<dbReference type="GO" id="GO:0003677">
    <property type="term" value="F:DNA binding"/>
    <property type="evidence" value="ECO:0007669"/>
    <property type="project" value="UniProtKB-KW"/>
</dbReference>
<organism evidence="6 7">
    <name type="scientific">Desulfoferula mesophila</name>
    <dbReference type="NCBI Taxonomy" id="3058419"/>
    <lineage>
        <taxon>Bacteria</taxon>
        <taxon>Pseudomonadati</taxon>
        <taxon>Thermodesulfobacteriota</taxon>
        <taxon>Desulfarculia</taxon>
        <taxon>Desulfarculales</taxon>
        <taxon>Desulfarculaceae</taxon>
        <taxon>Desulfoferula</taxon>
    </lineage>
</organism>
<dbReference type="InterPro" id="IPR036390">
    <property type="entry name" value="WH_DNA-bd_sf"/>
</dbReference>
<dbReference type="AlphaFoldDB" id="A0AAU9EHR1"/>
<dbReference type="EMBL" id="AP028679">
    <property type="protein sequence ID" value="BEQ14789.1"/>
    <property type="molecule type" value="Genomic_DNA"/>
</dbReference>
<evidence type="ECO:0000313" key="6">
    <source>
        <dbReference type="EMBL" id="BEQ14789.1"/>
    </source>
</evidence>
<dbReference type="KEGG" id="dmp:FAK_18550"/>
<dbReference type="InterPro" id="IPR050707">
    <property type="entry name" value="HTH_MetabolicPath_Reg"/>
</dbReference>
<evidence type="ECO:0000259" key="5">
    <source>
        <dbReference type="PROSITE" id="PS51078"/>
    </source>
</evidence>
<dbReference type="SUPFAM" id="SSF55781">
    <property type="entry name" value="GAF domain-like"/>
    <property type="match status" value="1"/>
</dbReference>
<feature type="domain" description="IclR-ED" evidence="5">
    <location>
        <begin position="69"/>
        <end position="253"/>
    </location>
</feature>
<accession>A0AAU9EHR1</accession>
<keyword evidence="7" id="KW-1185">Reference proteome</keyword>
<dbReference type="PANTHER" id="PTHR30136:SF34">
    <property type="entry name" value="TRANSCRIPTIONAL REGULATOR"/>
    <property type="match status" value="1"/>
</dbReference>
<keyword evidence="3" id="KW-0804">Transcription</keyword>